<accession>R0GK59</accession>
<feature type="compositionally biased region" description="Basic and acidic residues" evidence="1">
    <location>
        <begin position="134"/>
        <end position="148"/>
    </location>
</feature>
<dbReference type="eggNOG" id="ENOG502R7JT">
    <property type="taxonomic scope" value="Eukaryota"/>
</dbReference>
<reference evidence="3" key="1">
    <citation type="journal article" date="2013" name="Nat. Genet.">
        <title>The Capsella rubella genome and the genomic consequences of rapid mating system evolution.</title>
        <authorList>
            <person name="Slotte T."/>
            <person name="Hazzouri K.M."/>
            <person name="Agren J.A."/>
            <person name="Koenig D."/>
            <person name="Maumus F."/>
            <person name="Guo Y.L."/>
            <person name="Steige K."/>
            <person name="Platts A.E."/>
            <person name="Escobar J.S."/>
            <person name="Newman L.K."/>
            <person name="Wang W."/>
            <person name="Mandakova T."/>
            <person name="Vello E."/>
            <person name="Smith L.M."/>
            <person name="Henz S.R."/>
            <person name="Steffen J."/>
            <person name="Takuno S."/>
            <person name="Brandvain Y."/>
            <person name="Coop G."/>
            <person name="Andolfatto P."/>
            <person name="Hu T.T."/>
            <person name="Blanchette M."/>
            <person name="Clark R.M."/>
            <person name="Quesneville H."/>
            <person name="Nordborg M."/>
            <person name="Gaut B.S."/>
            <person name="Lysak M.A."/>
            <person name="Jenkins J."/>
            <person name="Grimwood J."/>
            <person name="Chapman J."/>
            <person name="Prochnik S."/>
            <person name="Shu S."/>
            <person name="Rokhsar D."/>
            <person name="Schmutz J."/>
            <person name="Weigel D."/>
            <person name="Wright S.I."/>
        </authorList>
    </citation>
    <scope>NUCLEOTIDE SEQUENCE [LARGE SCALE GENOMIC DNA]</scope>
    <source>
        <strain evidence="3">cv. Monte Gargano</strain>
    </source>
</reference>
<feature type="compositionally biased region" description="Polar residues" evidence="1">
    <location>
        <begin position="195"/>
        <end position="206"/>
    </location>
</feature>
<name>R0GK59_9BRAS</name>
<evidence type="ECO:0000313" key="2">
    <source>
        <dbReference type="EMBL" id="EOA17254.1"/>
    </source>
</evidence>
<sequence>MGCCFSAGKVTAPPVPAAVKIPPPIEEESVKEVVVQSVSVSVPVPISVPVPVPVPDIVPSAATVISDSEPQVPLPPSPPAPEISQSKSDICSVSVSHSYSTATTATAASILEDDALSKPHRPLPPPSSSTSRRNRPDRVLRSPGERHSPQGKQLRPRLVRERQSRQPNPTHNRRNVDSGPLPRSGLSDNPRRRSQSPATRVPSSARRSPMKKREKAPEKVGAATEVKKEEVEKVAVEVKKEEDGEAVKDPEVSMECFIFL</sequence>
<dbReference type="AlphaFoldDB" id="R0GK59"/>
<feature type="compositionally biased region" description="Low complexity" evidence="1">
    <location>
        <begin position="82"/>
        <end position="109"/>
    </location>
</feature>
<evidence type="ECO:0000313" key="3">
    <source>
        <dbReference type="Proteomes" id="UP000029121"/>
    </source>
</evidence>
<organism evidence="2 3">
    <name type="scientific">Capsella rubella</name>
    <dbReference type="NCBI Taxonomy" id="81985"/>
    <lineage>
        <taxon>Eukaryota</taxon>
        <taxon>Viridiplantae</taxon>
        <taxon>Streptophyta</taxon>
        <taxon>Embryophyta</taxon>
        <taxon>Tracheophyta</taxon>
        <taxon>Spermatophyta</taxon>
        <taxon>Magnoliopsida</taxon>
        <taxon>eudicotyledons</taxon>
        <taxon>Gunneridae</taxon>
        <taxon>Pentapetalae</taxon>
        <taxon>rosids</taxon>
        <taxon>malvids</taxon>
        <taxon>Brassicales</taxon>
        <taxon>Brassicaceae</taxon>
        <taxon>Camelineae</taxon>
        <taxon>Capsella</taxon>
    </lineage>
</organism>
<keyword evidence="3" id="KW-1185">Reference proteome</keyword>
<dbReference type="KEGG" id="crb:17877828"/>
<proteinExistence type="predicted"/>
<dbReference type="PANTHER" id="PTHR33871:SF16">
    <property type="entry name" value="CK25"/>
    <property type="match status" value="1"/>
</dbReference>
<dbReference type="OrthoDB" id="1112894at2759"/>
<gene>
    <name evidence="2" type="ORF">CARUB_v10005529mg</name>
</gene>
<dbReference type="PANTHER" id="PTHR33871">
    <property type="entry name" value="OS05G0503100 PROTEIN-RELATED"/>
    <property type="match status" value="1"/>
</dbReference>
<dbReference type="EMBL" id="KB870811">
    <property type="protein sequence ID" value="EOA17254.1"/>
    <property type="molecule type" value="Genomic_DNA"/>
</dbReference>
<feature type="region of interest" description="Disordered" evidence="1">
    <location>
        <begin position="67"/>
        <end position="226"/>
    </location>
</feature>
<protein>
    <submittedName>
        <fullName evidence="2">Uncharacterized protein</fullName>
    </submittedName>
</protein>
<evidence type="ECO:0000256" key="1">
    <source>
        <dbReference type="SAM" id="MobiDB-lite"/>
    </source>
</evidence>
<feature type="compositionally biased region" description="Pro residues" evidence="1">
    <location>
        <begin position="72"/>
        <end position="81"/>
    </location>
</feature>
<dbReference type="Proteomes" id="UP000029121">
    <property type="component" value="Unassembled WGS sequence"/>
</dbReference>